<accession>A0ABT7L8V5</accession>
<dbReference type="Proteomes" id="UP001235343">
    <property type="component" value="Unassembled WGS sequence"/>
</dbReference>
<dbReference type="SUPFAM" id="SSF49785">
    <property type="entry name" value="Galactose-binding domain-like"/>
    <property type="match status" value="1"/>
</dbReference>
<protein>
    <submittedName>
        <fullName evidence="1">Glycosyl hydrolase</fullName>
    </submittedName>
</protein>
<sequence>MTHSLHQQFLEPSEEFTPIPFWFWNDHLTKQEIIRQIGDFYEKGVTGFVLHPRIGIPKELVYLSDDYMELVHLAVKEAKRLGMTVILYDEAMYPSGSANGLVVKGNPEYASRGLKMVEYACKNTKKISLKLPREEKLVSVQAVKKKSTSEIDLNKSKLLEYHGENIEFVAPDNEDWSIVVFIETFSGGTIRGIHFGEDDGEDHAPTSTDLLNPEAVKKFIQLTHDTYYIKLKDYFGDTVVAMFTDEPDILGRGATPGLKPWTGDFLTFYKQNGNDERDLPALWLEAGEQTVHIRKKYRKTVNQKLTESYYKQISSWCANHHIALTGHPAKSDDIGLLEHFQIPGQDVVWRWVAPEEGKALEGEHSTAGKCSSDAARHRGRRRNLNEFLGVCGKESAWALSPGDMKWYMDWLLVRGVNLLSPHAFYYSIDGSRRSHERPPDVGPNNHWWPYYKFFAQYMKRLSWLMTDSTNQASVAVLCDEDHLPWKIVKPLYENQIEFNYLETSLLKRACSVQDDEISIVNQRYSVVVIEDCKQLDTNLIEKLQTFIDGGGEVIINLASNSASPVKGAKTINHEDEVVEGLPKHLSQEINLFPKNTSIRVSKVIKSDYTFYLFVNEGEEQYEGTFSCQEKGKIERWDAWSGTIKEISLQKQSGNFIVPLKMDRRSSIVFCVDTSGEAMINNNFPIKIHKEELNLTENWHVKAQSTTMENPVLQSWLNWRGLEDYTGTVVYENNFNIERVKSIKKLHLDLGDVYEIANVFINGKHVAVNMWAPYQSEIGASFIQTGINQLRIDVTNSIANKMDEVKMKSGLIGPVTLEIERYIEE</sequence>
<dbReference type="PANTHER" id="PTHR36848">
    <property type="entry name" value="DNA-BINDING PROTEIN (PUTATIVE SECRETED PROTEIN)-RELATED"/>
    <property type="match status" value="1"/>
</dbReference>
<dbReference type="PANTHER" id="PTHR36848:SF2">
    <property type="entry name" value="SECRETED PROTEIN"/>
    <property type="match status" value="1"/>
</dbReference>
<name>A0ABT7L8V5_9BACI</name>
<dbReference type="Gene3D" id="2.60.120.260">
    <property type="entry name" value="Galactose-binding domain-like"/>
    <property type="match status" value="1"/>
</dbReference>
<dbReference type="GO" id="GO:0016787">
    <property type="term" value="F:hydrolase activity"/>
    <property type="evidence" value="ECO:0007669"/>
    <property type="project" value="UniProtKB-KW"/>
</dbReference>
<proteinExistence type="predicted"/>
<evidence type="ECO:0000313" key="2">
    <source>
        <dbReference type="Proteomes" id="UP001235343"/>
    </source>
</evidence>
<dbReference type="RefSeq" id="WP_285933588.1">
    <property type="nucleotide sequence ID" value="NZ_JASTZU010000058.1"/>
</dbReference>
<dbReference type="InterPro" id="IPR053161">
    <property type="entry name" value="Ulvan_degrading_GH"/>
</dbReference>
<gene>
    <name evidence="1" type="ORF">QQS35_17850</name>
</gene>
<reference evidence="1 2" key="1">
    <citation type="submission" date="2023-06" db="EMBL/GenBank/DDBJ databases">
        <title>Aquibacillus rhizosphaerae LR5S19.</title>
        <authorList>
            <person name="Sun J.-Q."/>
        </authorList>
    </citation>
    <scope>NUCLEOTIDE SEQUENCE [LARGE SCALE GENOMIC DNA]</scope>
    <source>
        <strain evidence="1 2">LR5S19</strain>
    </source>
</reference>
<organism evidence="1 2">
    <name type="scientific">Aquibacillus rhizosphaerae</name>
    <dbReference type="NCBI Taxonomy" id="3051431"/>
    <lineage>
        <taxon>Bacteria</taxon>
        <taxon>Bacillati</taxon>
        <taxon>Bacillota</taxon>
        <taxon>Bacilli</taxon>
        <taxon>Bacillales</taxon>
        <taxon>Bacillaceae</taxon>
        <taxon>Aquibacillus</taxon>
    </lineage>
</organism>
<dbReference type="InterPro" id="IPR008979">
    <property type="entry name" value="Galactose-bd-like_sf"/>
</dbReference>
<keyword evidence="2" id="KW-1185">Reference proteome</keyword>
<keyword evidence="1" id="KW-0378">Hydrolase</keyword>
<dbReference type="EMBL" id="JASTZU010000058">
    <property type="protein sequence ID" value="MDL4842306.1"/>
    <property type="molecule type" value="Genomic_DNA"/>
</dbReference>
<evidence type="ECO:0000313" key="1">
    <source>
        <dbReference type="EMBL" id="MDL4842306.1"/>
    </source>
</evidence>
<dbReference type="NCBIfam" id="NF045579">
    <property type="entry name" value="rhamnoside_JR"/>
    <property type="match status" value="1"/>
</dbReference>
<dbReference type="Pfam" id="PF17132">
    <property type="entry name" value="Glyco_hydro_106"/>
    <property type="match status" value="1"/>
</dbReference>
<comment type="caution">
    <text evidence="1">The sequence shown here is derived from an EMBL/GenBank/DDBJ whole genome shotgun (WGS) entry which is preliminary data.</text>
</comment>